<proteinExistence type="predicted"/>
<accession>A0ABQ7FYR9</accession>
<evidence type="ECO:0000313" key="1">
    <source>
        <dbReference type="EMBL" id="KAF5827507.1"/>
    </source>
</evidence>
<keyword evidence="2" id="KW-1185">Reference proteome</keyword>
<comment type="caution">
    <text evidence="1">The sequence shown here is derived from an EMBL/GenBank/DDBJ whole genome shotgun (WGS) entry which is preliminary data.</text>
</comment>
<dbReference type="EMBL" id="MU070487">
    <property type="protein sequence ID" value="KAF5827507.1"/>
    <property type="molecule type" value="Genomic_DNA"/>
</dbReference>
<gene>
    <name evidence="1" type="ORF">DUNSADRAFT_546</name>
</gene>
<evidence type="ECO:0008006" key="3">
    <source>
        <dbReference type="Google" id="ProtNLM"/>
    </source>
</evidence>
<name>A0ABQ7FYR9_DUNSA</name>
<organism evidence="1 2">
    <name type="scientific">Dunaliella salina</name>
    <name type="common">Green alga</name>
    <name type="synonym">Protococcus salinus</name>
    <dbReference type="NCBI Taxonomy" id="3046"/>
    <lineage>
        <taxon>Eukaryota</taxon>
        <taxon>Viridiplantae</taxon>
        <taxon>Chlorophyta</taxon>
        <taxon>core chlorophytes</taxon>
        <taxon>Chlorophyceae</taxon>
        <taxon>CS clade</taxon>
        <taxon>Chlamydomonadales</taxon>
        <taxon>Dunaliellaceae</taxon>
        <taxon>Dunaliella</taxon>
    </lineage>
</organism>
<dbReference type="Proteomes" id="UP000815325">
    <property type="component" value="Unassembled WGS sequence"/>
</dbReference>
<reference evidence="1" key="1">
    <citation type="submission" date="2017-08" db="EMBL/GenBank/DDBJ databases">
        <authorList>
            <person name="Polle J.E."/>
            <person name="Barry K."/>
            <person name="Cushman J."/>
            <person name="Schmutz J."/>
            <person name="Tran D."/>
            <person name="Hathwaick L.T."/>
            <person name="Yim W.C."/>
            <person name="Jenkins J."/>
            <person name="Mckie-Krisberg Z.M."/>
            <person name="Prochnik S."/>
            <person name="Lindquist E."/>
            <person name="Dockter R.B."/>
            <person name="Adam C."/>
            <person name="Molina H."/>
            <person name="Bunkerborg J."/>
            <person name="Jin E."/>
            <person name="Buchheim M."/>
            <person name="Magnuson J."/>
        </authorList>
    </citation>
    <scope>NUCLEOTIDE SEQUENCE</scope>
    <source>
        <strain evidence="1">CCAP 19/18</strain>
    </source>
</reference>
<protein>
    <recommendedName>
        <fullName evidence="3">Encoded protein</fullName>
    </recommendedName>
</protein>
<evidence type="ECO:0000313" key="2">
    <source>
        <dbReference type="Proteomes" id="UP000815325"/>
    </source>
</evidence>
<sequence>MDGQGGYSILPTRLPERIRNCKFWKRWKKSAAEADRRVLPLSPPHHHFLKRPLGNLNWLAGLQGNSIIEVRTCAACASRGN</sequence>